<comment type="caution">
    <text evidence="2">The sequence shown here is derived from an EMBL/GenBank/DDBJ whole genome shotgun (WGS) entry which is preliminary data.</text>
</comment>
<feature type="region of interest" description="Disordered" evidence="1">
    <location>
        <begin position="48"/>
        <end position="90"/>
    </location>
</feature>
<evidence type="ECO:0000313" key="2">
    <source>
        <dbReference type="EMBL" id="MCD7460949.1"/>
    </source>
</evidence>
<sequence>MMKISSTKNGSGIGCVILLGGALITAAAMGSAFLISRNRRKYTKKITKKEGNQNFEDESGKGLHFLLPDSSPPCTERQQPSSSGTDKLCVNDNDPTSLFSSTPCLIQDGKPKLDEKRDTLNAIVTDHPKEEVNSPSFERLPEELELPETKISLLPDPDQELDEVSQVRIEVIQGNEEVEVLAHVHQAQATIFSNPALQMDNKREFLVHNDKGESNELQHTGDIETDNLEEGPIQEQEKQATGDQETIDPDGSLQETSTSNEHEPLNSDFELMKATDEDENKDHLQCIYFEEQCTDTEAQIDQFTKKCNLQMQFSNEEEWAKENDQANSSYVEATSENSPCRAYSIVAPNLAVSGIRNASIDDQNSAEVIQVIKETNVMDHVASAKQSLEAEHSSIQLVEKQSFQQNCQGNVLEEDNEASKTLSTDIEVVEKDLEANSKEVKDEVEESVFVYEEEEDDDDDHNNDIDKDDDAQEVEDDILEGARNSSEQSNSDKIWPADSNQELLSEHKEEKVKEDEEGTKIKEDETCNVENCNMKSAQNDFAITSCEQSNSTVNVIDSYRSKLMYLDDIAAITRGRRMLLGALLLLIWKAKWGIHYEVWLYGIQDFSKEINMEFSYEPMILPVPTQA</sequence>
<evidence type="ECO:0000256" key="1">
    <source>
        <dbReference type="SAM" id="MobiDB-lite"/>
    </source>
</evidence>
<reference evidence="2 3" key="1">
    <citation type="journal article" date="2021" name="BMC Genomics">
        <title>Datura genome reveals duplications of psychoactive alkaloid biosynthetic genes and high mutation rate following tissue culture.</title>
        <authorList>
            <person name="Rajewski A."/>
            <person name="Carter-House D."/>
            <person name="Stajich J."/>
            <person name="Litt A."/>
        </authorList>
    </citation>
    <scope>NUCLEOTIDE SEQUENCE [LARGE SCALE GENOMIC DNA]</scope>
    <source>
        <strain evidence="2">AR-01</strain>
    </source>
</reference>
<organism evidence="2 3">
    <name type="scientific">Datura stramonium</name>
    <name type="common">Jimsonweed</name>
    <name type="synonym">Common thornapple</name>
    <dbReference type="NCBI Taxonomy" id="4076"/>
    <lineage>
        <taxon>Eukaryota</taxon>
        <taxon>Viridiplantae</taxon>
        <taxon>Streptophyta</taxon>
        <taxon>Embryophyta</taxon>
        <taxon>Tracheophyta</taxon>
        <taxon>Spermatophyta</taxon>
        <taxon>Magnoliopsida</taxon>
        <taxon>eudicotyledons</taxon>
        <taxon>Gunneridae</taxon>
        <taxon>Pentapetalae</taxon>
        <taxon>asterids</taxon>
        <taxon>lamiids</taxon>
        <taxon>Solanales</taxon>
        <taxon>Solanaceae</taxon>
        <taxon>Solanoideae</taxon>
        <taxon>Datureae</taxon>
        <taxon>Datura</taxon>
    </lineage>
</organism>
<proteinExistence type="predicted"/>
<feature type="compositionally biased region" description="Basic and acidic residues" evidence="1">
    <location>
        <begin position="504"/>
        <end position="519"/>
    </location>
</feature>
<feature type="region of interest" description="Disordered" evidence="1">
    <location>
        <begin position="235"/>
        <end position="266"/>
    </location>
</feature>
<feature type="compositionally biased region" description="Polar residues" evidence="1">
    <location>
        <begin position="483"/>
        <end position="503"/>
    </location>
</feature>
<feature type="region of interest" description="Disordered" evidence="1">
    <location>
        <begin position="482"/>
        <end position="519"/>
    </location>
</feature>
<evidence type="ECO:0000313" key="3">
    <source>
        <dbReference type="Proteomes" id="UP000823775"/>
    </source>
</evidence>
<accession>A0ABS8SPM2</accession>
<name>A0ABS8SPM2_DATST</name>
<gene>
    <name evidence="2" type="ORF">HAX54_044899</name>
</gene>
<feature type="compositionally biased region" description="Polar residues" evidence="1">
    <location>
        <begin position="72"/>
        <end position="85"/>
    </location>
</feature>
<protein>
    <submittedName>
        <fullName evidence="2">Uncharacterized protein</fullName>
    </submittedName>
</protein>
<keyword evidence="3" id="KW-1185">Reference proteome</keyword>
<dbReference type="EMBL" id="JACEIK010000690">
    <property type="protein sequence ID" value="MCD7460949.1"/>
    <property type="molecule type" value="Genomic_DNA"/>
</dbReference>
<dbReference type="Proteomes" id="UP000823775">
    <property type="component" value="Unassembled WGS sequence"/>
</dbReference>